<comment type="caution">
    <text evidence="1">The sequence shown here is derived from an EMBL/GenBank/DDBJ whole genome shotgun (WGS) entry which is preliminary data.</text>
</comment>
<keyword evidence="2" id="KW-1185">Reference proteome</keyword>
<dbReference type="Proteomes" id="UP000317243">
    <property type="component" value="Unassembled WGS sequence"/>
</dbReference>
<dbReference type="EMBL" id="SIHI01000126">
    <property type="protein sequence ID" value="TWT29354.1"/>
    <property type="molecule type" value="Genomic_DNA"/>
</dbReference>
<name>A0A5C5USJ9_9PLAN</name>
<gene>
    <name evidence="1" type="ORF">KOR42_55320</name>
</gene>
<proteinExistence type="predicted"/>
<sequence>MTHEHSIYKEFFGTIDFLLPGLYPMSVDSQLLSYESKWMKAASLVIDQELTTAEVAEIMNVDLKTARAYLCRARRHGRVSKRPVRANLCMWRSLYDSEGNRIENIPPRHDSPELLWKRAAKVVSEEPRTTAVIAQQMGVDRETALRALKYADRLGAVKKRTVRANLVKWSL</sequence>
<evidence type="ECO:0000313" key="1">
    <source>
        <dbReference type="EMBL" id="TWT29354.1"/>
    </source>
</evidence>
<accession>A0A5C5USJ9</accession>
<evidence type="ECO:0000313" key="2">
    <source>
        <dbReference type="Proteomes" id="UP000317243"/>
    </source>
</evidence>
<reference evidence="1 2" key="1">
    <citation type="submission" date="2019-02" db="EMBL/GenBank/DDBJ databases">
        <title>Deep-cultivation of Planctomycetes and their phenomic and genomic characterization uncovers novel biology.</title>
        <authorList>
            <person name="Wiegand S."/>
            <person name="Jogler M."/>
            <person name="Boedeker C."/>
            <person name="Pinto D."/>
            <person name="Vollmers J."/>
            <person name="Rivas-Marin E."/>
            <person name="Kohn T."/>
            <person name="Peeters S.H."/>
            <person name="Heuer A."/>
            <person name="Rast P."/>
            <person name="Oberbeckmann S."/>
            <person name="Bunk B."/>
            <person name="Jeske O."/>
            <person name="Meyerdierks A."/>
            <person name="Storesund J.E."/>
            <person name="Kallscheuer N."/>
            <person name="Luecker S."/>
            <person name="Lage O.M."/>
            <person name="Pohl T."/>
            <person name="Merkel B.J."/>
            <person name="Hornburger P."/>
            <person name="Mueller R.-W."/>
            <person name="Bruemmer F."/>
            <person name="Labrenz M."/>
            <person name="Spormann A.M."/>
            <person name="Op Den Camp H."/>
            <person name="Overmann J."/>
            <person name="Amann R."/>
            <person name="Jetten M.S.M."/>
            <person name="Mascher T."/>
            <person name="Medema M.H."/>
            <person name="Devos D.P."/>
            <person name="Kaster A.-K."/>
            <person name="Ovreas L."/>
            <person name="Rohde M."/>
            <person name="Galperin M.Y."/>
            <person name="Jogler C."/>
        </authorList>
    </citation>
    <scope>NUCLEOTIDE SEQUENCE [LARGE SCALE GENOMIC DNA]</scope>
    <source>
        <strain evidence="1 2">KOR42</strain>
    </source>
</reference>
<protein>
    <submittedName>
        <fullName evidence="1">Sigma-70, region 4</fullName>
    </submittedName>
</protein>
<dbReference type="RefSeq" id="WP_146512728.1">
    <property type="nucleotide sequence ID" value="NZ_SIHI01000126.1"/>
</dbReference>
<dbReference type="AlphaFoldDB" id="A0A5C5USJ9"/>
<organism evidence="1 2">
    <name type="scientific">Thalassoglobus neptunius</name>
    <dbReference type="NCBI Taxonomy" id="1938619"/>
    <lineage>
        <taxon>Bacteria</taxon>
        <taxon>Pseudomonadati</taxon>
        <taxon>Planctomycetota</taxon>
        <taxon>Planctomycetia</taxon>
        <taxon>Planctomycetales</taxon>
        <taxon>Planctomycetaceae</taxon>
        <taxon>Thalassoglobus</taxon>
    </lineage>
</organism>